<comment type="caution">
    <text evidence="1">The sequence shown here is derived from an EMBL/GenBank/DDBJ whole genome shotgun (WGS) entry which is preliminary data.</text>
</comment>
<evidence type="ECO:0000313" key="2">
    <source>
        <dbReference type="Proteomes" id="UP000636949"/>
    </source>
</evidence>
<evidence type="ECO:0000313" key="1">
    <source>
        <dbReference type="EMBL" id="GGG03532.1"/>
    </source>
</evidence>
<reference evidence="1" key="1">
    <citation type="journal article" date="2014" name="Int. J. Syst. Evol. Microbiol.">
        <title>Complete genome sequence of Corynebacterium casei LMG S-19264T (=DSM 44701T), isolated from a smear-ripened cheese.</title>
        <authorList>
            <consortium name="US DOE Joint Genome Institute (JGI-PGF)"/>
            <person name="Walter F."/>
            <person name="Albersmeier A."/>
            <person name="Kalinowski J."/>
            <person name="Ruckert C."/>
        </authorList>
    </citation>
    <scope>NUCLEOTIDE SEQUENCE</scope>
    <source>
        <strain evidence="1">CGMCC 1.15758</strain>
    </source>
</reference>
<dbReference type="AlphaFoldDB" id="A0A8J2Z5S8"/>
<proteinExistence type="predicted"/>
<protein>
    <submittedName>
        <fullName evidence="1">Uncharacterized protein</fullName>
    </submittedName>
</protein>
<dbReference type="Proteomes" id="UP000636949">
    <property type="component" value="Unassembled WGS sequence"/>
</dbReference>
<sequence length="68" mass="8074">MKKEESLEGNKKMFKQLRSSHFRELVAPWLEDPTELYMILVADFKKLFYPIYVKIVDSKISTISSYVN</sequence>
<keyword evidence="2" id="KW-1185">Reference proteome</keyword>
<dbReference type="RefSeq" id="WP_150469021.1">
    <property type="nucleotide sequence ID" value="NZ_BMJS01000027.1"/>
</dbReference>
<organism evidence="1 2">
    <name type="scientific">Cysteiniphilum litorale</name>
    <dbReference type="NCBI Taxonomy" id="2056700"/>
    <lineage>
        <taxon>Bacteria</taxon>
        <taxon>Pseudomonadati</taxon>
        <taxon>Pseudomonadota</taxon>
        <taxon>Gammaproteobacteria</taxon>
        <taxon>Thiotrichales</taxon>
        <taxon>Fastidiosibacteraceae</taxon>
        <taxon>Cysteiniphilum</taxon>
    </lineage>
</organism>
<dbReference type="EMBL" id="BMJS01000027">
    <property type="protein sequence ID" value="GGG03532.1"/>
    <property type="molecule type" value="Genomic_DNA"/>
</dbReference>
<accession>A0A8J2Z5S8</accession>
<gene>
    <name evidence="1" type="ORF">GCM10010995_21190</name>
</gene>
<name>A0A8J2Z5S8_9GAMM</name>
<reference evidence="1" key="2">
    <citation type="submission" date="2020-09" db="EMBL/GenBank/DDBJ databases">
        <authorList>
            <person name="Sun Q."/>
            <person name="Zhou Y."/>
        </authorList>
    </citation>
    <scope>NUCLEOTIDE SEQUENCE</scope>
    <source>
        <strain evidence="1">CGMCC 1.15758</strain>
    </source>
</reference>